<dbReference type="KEGG" id="emi:Emin_0550"/>
<dbReference type="AlphaFoldDB" id="B2KCI4"/>
<dbReference type="InterPro" id="IPR000831">
    <property type="entry name" value="Trp_repress"/>
</dbReference>
<gene>
    <name evidence="1" type="ordered locus">Emin_0550</name>
</gene>
<dbReference type="EMBL" id="CP001055">
    <property type="protein sequence ID" value="ACC98105.1"/>
    <property type="molecule type" value="Genomic_DNA"/>
</dbReference>
<keyword evidence="2" id="KW-1185">Reference proteome</keyword>
<reference evidence="1 2" key="1">
    <citation type="journal article" date="2009" name="Appl. Environ. Microbiol.">
        <title>Genomic analysis of 'Elusimicrobium minutum,' the first cultivated representative of the phylum 'Elusimicrobia' (formerly termite group 1).</title>
        <authorList>
            <person name="Herlemann D.P.R."/>
            <person name="Geissinger O."/>
            <person name="Ikeda-Ohtsubo W."/>
            <person name="Kunin V."/>
            <person name="Sun H."/>
            <person name="Lapidus A."/>
            <person name="Hugenholtz P."/>
            <person name="Brune A."/>
        </authorList>
    </citation>
    <scope>NUCLEOTIDE SEQUENCE [LARGE SCALE GENOMIC DNA]</scope>
    <source>
        <strain evidence="1 2">Pei191</strain>
    </source>
</reference>
<dbReference type="STRING" id="445932.Emin_0550"/>
<dbReference type="Gene3D" id="1.10.1270.10">
    <property type="entry name" value="TrpR-like"/>
    <property type="match status" value="1"/>
</dbReference>
<dbReference type="InterPro" id="IPR038116">
    <property type="entry name" value="TrpR-like_sf"/>
</dbReference>
<dbReference type="GO" id="GO:0003700">
    <property type="term" value="F:DNA-binding transcription factor activity"/>
    <property type="evidence" value="ECO:0007669"/>
    <property type="project" value="InterPro"/>
</dbReference>
<dbReference type="InterPro" id="IPR010921">
    <property type="entry name" value="Trp_repressor/repl_initiator"/>
</dbReference>
<dbReference type="Pfam" id="PF01371">
    <property type="entry name" value="Trp_repressor"/>
    <property type="match status" value="1"/>
</dbReference>
<protein>
    <submittedName>
        <fullName evidence="1">Putative Trp repressor protein</fullName>
    </submittedName>
</protein>
<dbReference type="GO" id="GO:0043565">
    <property type="term" value="F:sequence-specific DNA binding"/>
    <property type="evidence" value="ECO:0007669"/>
    <property type="project" value="InterPro"/>
</dbReference>
<dbReference type="HOGENOM" id="CLU_147939_2_1_0"/>
<evidence type="ECO:0000313" key="2">
    <source>
        <dbReference type="Proteomes" id="UP000001029"/>
    </source>
</evidence>
<dbReference type="InterPro" id="IPR013368">
    <property type="entry name" value="YecD_YerC"/>
</dbReference>
<evidence type="ECO:0000313" key="1">
    <source>
        <dbReference type="EMBL" id="ACC98105.1"/>
    </source>
</evidence>
<name>B2KCI4_ELUMP</name>
<proteinExistence type="predicted"/>
<organism evidence="1 2">
    <name type="scientific">Elusimicrobium minutum (strain Pei191)</name>
    <dbReference type="NCBI Taxonomy" id="445932"/>
    <lineage>
        <taxon>Bacteria</taxon>
        <taxon>Pseudomonadati</taxon>
        <taxon>Elusimicrobiota</taxon>
        <taxon>Elusimicrobia</taxon>
        <taxon>Elusimicrobiales</taxon>
        <taxon>Elusimicrobiaceae</taxon>
        <taxon>Elusimicrobium</taxon>
    </lineage>
</organism>
<dbReference type="PANTHER" id="PTHR40080">
    <property type="entry name" value="LMO1763 PROTEIN"/>
    <property type="match status" value="1"/>
</dbReference>
<dbReference type="RefSeq" id="WP_012414720.1">
    <property type="nucleotide sequence ID" value="NC_010644.1"/>
</dbReference>
<dbReference type="Proteomes" id="UP000001029">
    <property type="component" value="Chromosome"/>
</dbReference>
<sequence length="116" mass="13303">MSKFTSKMQRQSVKSFANSVLTIKDGERARLFLEEIFTPAEIKKISLRWRLVEMLSAGHSQRSIANHLGISLCKITRGAKILNKKNSITKQLLEERGFYDNVKPKKTDIKTQHINS</sequence>
<dbReference type="PANTHER" id="PTHR40080:SF1">
    <property type="entry name" value="TRPR-LIKE PROTEIN YERC_YECD"/>
    <property type="match status" value="1"/>
</dbReference>
<accession>B2KCI4</accession>
<dbReference type="SUPFAM" id="SSF48295">
    <property type="entry name" value="TrpR-like"/>
    <property type="match status" value="1"/>
</dbReference>